<proteinExistence type="predicted"/>
<dbReference type="RefSeq" id="WP_073096697.1">
    <property type="nucleotide sequence ID" value="NZ_QOVL01000002.1"/>
</dbReference>
<protein>
    <submittedName>
        <fullName evidence="1">Uncharacterized protein</fullName>
    </submittedName>
</protein>
<dbReference type="EMBL" id="QOVL01000002">
    <property type="protein sequence ID" value="RXG32726.1"/>
    <property type="molecule type" value="Genomic_DNA"/>
</dbReference>
<evidence type="ECO:0000313" key="2">
    <source>
        <dbReference type="Proteomes" id="UP000290608"/>
    </source>
</evidence>
<sequence length="154" mass="17951">MLVNFRYLDRKGVYRPPFEEKRVLDKEMQENPELFELKYGNEYVESIHIGKQFFIIGAMRNMPTDVYAASEIKKLAEKHMHTLLGGDNKLSLEEMEVLNKVWFEVKSFSTLKVHHNGIVLNTPEDYAAAVQDFNDAEASAIHLEYIPFDHMIQN</sequence>
<dbReference type="AlphaFoldDB" id="A0A4Q0PQ31"/>
<evidence type="ECO:0000313" key="1">
    <source>
        <dbReference type="EMBL" id="RXG32726.1"/>
    </source>
</evidence>
<comment type="caution">
    <text evidence="1">The sequence shown here is derived from an EMBL/GenBank/DDBJ whole genome shotgun (WGS) entry which is preliminary data.</text>
</comment>
<name>A0A4Q0PQ31_9FLAO</name>
<organism evidence="1 2">
    <name type="scientific">Leeuwenhoekiella marinoflava</name>
    <dbReference type="NCBI Taxonomy" id="988"/>
    <lineage>
        <taxon>Bacteria</taxon>
        <taxon>Pseudomonadati</taxon>
        <taxon>Bacteroidota</taxon>
        <taxon>Flavobacteriia</taxon>
        <taxon>Flavobacteriales</taxon>
        <taxon>Flavobacteriaceae</taxon>
        <taxon>Leeuwenhoekiella</taxon>
    </lineage>
</organism>
<dbReference type="Proteomes" id="UP000290608">
    <property type="component" value="Unassembled WGS sequence"/>
</dbReference>
<reference evidence="1 2" key="1">
    <citation type="submission" date="2018-07" db="EMBL/GenBank/DDBJ databases">
        <title>Leeuwenhoekiella genomics.</title>
        <authorList>
            <person name="Tahon G."/>
            <person name="Willems A."/>
        </authorList>
    </citation>
    <scope>NUCLEOTIDE SEQUENCE [LARGE SCALE GENOMIC DNA]</scope>
    <source>
        <strain evidence="1 2">LMG 1345</strain>
    </source>
</reference>
<gene>
    <name evidence="1" type="ORF">DSL99_505</name>
</gene>
<accession>A0A4Q0PQ31</accession>